<name>A0A557ZYK3_9PSEU</name>
<evidence type="ECO:0000256" key="4">
    <source>
        <dbReference type="ARBA" id="ARBA00023136"/>
    </source>
</evidence>
<feature type="transmembrane region" description="Helical" evidence="5">
    <location>
        <begin position="12"/>
        <end position="31"/>
    </location>
</feature>
<dbReference type="InterPro" id="IPR003807">
    <property type="entry name" value="DUF202"/>
</dbReference>
<dbReference type="RefSeq" id="WP_144643783.1">
    <property type="nucleotide sequence ID" value="NZ_BNAX01000002.1"/>
</dbReference>
<keyword evidence="2 5" id="KW-0812">Transmembrane</keyword>
<reference evidence="7 8" key="1">
    <citation type="submission" date="2019-07" db="EMBL/GenBank/DDBJ databases">
        <title>New species of Amycolatopsis and Streptomyces.</title>
        <authorList>
            <person name="Duangmal K."/>
            <person name="Teo W.F.A."/>
            <person name="Lipun K."/>
        </authorList>
    </citation>
    <scope>NUCLEOTIDE SEQUENCE [LARGE SCALE GENOMIC DNA]</scope>
    <source>
        <strain evidence="7 8">JCM 30562</strain>
    </source>
</reference>
<dbReference type="OrthoDB" id="3701077at2"/>
<comment type="subcellular location">
    <subcellularLocation>
        <location evidence="1">Endomembrane system</location>
        <topology evidence="1">Multi-pass membrane protein</topology>
    </subcellularLocation>
</comment>
<comment type="caution">
    <text evidence="7">The sequence shown here is derived from an EMBL/GenBank/DDBJ whole genome shotgun (WGS) entry which is preliminary data.</text>
</comment>
<feature type="domain" description="DUF202" evidence="6">
    <location>
        <begin position="3"/>
        <end position="59"/>
    </location>
</feature>
<dbReference type="GO" id="GO:0012505">
    <property type="term" value="C:endomembrane system"/>
    <property type="evidence" value="ECO:0007669"/>
    <property type="project" value="UniProtKB-SubCell"/>
</dbReference>
<dbReference type="Proteomes" id="UP000318578">
    <property type="component" value="Unassembled WGS sequence"/>
</dbReference>
<dbReference type="Pfam" id="PF02656">
    <property type="entry name" value="DUF202"/>
    <property type="match status" value="1"/>
</dbReference>
<protein>
    <submittedName>
        <fullName evidence="7">DUF202 domain-containing protein</fullName>
    </submittedName>
</protein>
<evidence type="ECO:0000256" key="2">
    <source>
        <dbReference type="ARBA" id="ARBA00022692"/>
    </source>
</evidence>
<feature type="transmembrane region" description="Helical" evidence="5">
    <location>
        <begin position="69"/>
        <end position="89"/>
    </location>
</feature>
<evidence type="ECO:0000259" key="6">
    <source>
        <dbReference type="Pfam" id="PF02656"/>
    </source>
</evidence>
<evidence type="ECO:0000313" key="7">
    <source>
        <dbReference type="EMBL" id="TVT17083.1"/>
    </source>
</evidence>
<organism evidence="7 8">
    <name type="scientific">Amycolatopsis acidiphila</name>
    <dbReference type="NCBI Taxonomy" id="715473"/>
    <lineage>
        <taxon>Bacteria</taxon>
        <taxon>Bacillati</taxon>
        <taxon>Actinomycetota</taxon>
        <taxon>Actinomycetes</taxon>
        <taxon>Pseudonocardiales</taxon>
        <taxon>Pseudonocardiaceae</taxon>
        <taxon>Amycolatopsis</taxon>
    </lineage>
</organism>
<feature type="transmembrane region" description="Helical" evidence="5">
    <location>
        <begin position="37"/>
        <end position="57"/>
    </location>
</feature>
<proteinExistence type="predicted"/>
<evidence type="ECO:0000256" key="1">
    <source>
        <dbReference type="ARBA" id="ARBA00004127"/>
    </source>
</evidence>
<keyword evidence="4 5" id="KW-0472">Membrane</keyword>
<evidence type="ECO:0000313" key="8">
    <source>
        <dbReference type="Proteomes" id="UP000318578"/>
    </source>
</evidence>
<evidence type="ECO:0000256" key="5">
    <source>
        <dbReference type="SAM" id="Phobius"/>
    </source>
</evidence>
<evidence type="ECO:0000256" key="3">
    <source>
        <dbReference type="ARBA" id="ARBA00022989"/>
    </source>
</evidence>
<dbReference type="AlphaFoldDB" id="A0A557ZYK3"/>
<sequence length="93" mass="9413">MSDRGLQPERTALAWQRTGLAAAVVAVLLVRDGVVHGSAWGIAAGACAALAVPLSALAARATPSAWTRLTLVTGAVVASGLCTVVHLLLHYDG</sequence>
<keyword evidence="3 5" id="KW-1133">Transmembrane helix</keyword>
<gene>
    <name evidence="7" type="ORF">FNH06_32715</name>
</gene>
<keyword evidence="8" id="KW-1185">Reference proteome</keyword>
<dbReference type="EMBL" id="VJZA01000087">
    <property type="protein sequence ID" value="TVT17083.1"/>
    <property type="molecule type" value="Genomic_DNA"/>
</dbReference>
<accession>A0A557ZYK3</accession>